<feature type="transmembrane region" description="Helical" evidence="1">
    <location>
        <begin position="153"/>
        <end position="171"/>
    </location>
</feature>
<feature type="transmembrane region" description="Helical" evidence="1">
    <location>
        <begin position="393"/>
        <end position="410"/>
    </location>
</feature>
<keyword evidence="1" id="KW-0472">Membrane</keyword>
<evidence type="ECO:0000313" key="2">
    <source>
        <dbReference type="EMBL" id="MCE8045285.1"/>
    </source>
</evidence>
<dbReference type="InterPro" id="IPR051533">
    <property type="entry name" value="WaaL-like"/>
</dbReference>
<feature type="transmembrane region" description="Helical" evidence="1">
    <location>
        <begin position="89"/>
        <end position="110"/>
    </location>
</feature>
<evidence type="ECO:0000313" key="3">
    <source>
        <dbReference type="Proteomes" id="UP001320154"/>
    </source>
</evidence>
<dbReference type="RefSeq" id="WP_234249740.1">
    <property type="nucleotide sequence ID" value="NZ_JABFTQ010000001.1"/>
</dbReference>
<dbReference type="PANTHER" id="PTHR37422:SF17">
    <property type="entry name" value="O-ANTIGEN LIGASE"/>
    <property type="match status" value="1"/>
</dbReference>
<gene>
    <name evidence="2" type="ORF">HOP60_00905</name>
</gene>
<evidence type="ECO:0000256" key="1">
    <source>
        <dbReference type="SAM" id="Phobius"/>
    </source>
</evidence>
<dbReference type="EMBL" id="JABFTQ010000001">
    <property type="protein sequence ID" value="MCE8045285.1"/>
    <property type="molecule type" value="Genomic_DNA"/>
</dbReference>
<feature type="transmembrane region" description="Helical" evidence="1">
    <location>
        <begin position="333"/>
        <end position="358"/>
    </location>
</feature>
<protein>
    <submittedName>
        <fullName evidence="2">Uncharacterized protein</fullName>
    </submittedName>
</protein>
<feature type="transmembrane region" description="Helical" evidence="1">
    <location>
        <begin position="122"/>
        <end position="141"/>
    </location>
</feature>
<feature type="transmembrane region" description="Helical" evidence="1">
    <location>
        <begin position="65"/>
        <end position="83"/>
    </location>
</feature>
<feature type="transmembrane region" description="Helical" evidence="1">
    <location>
        <begin position="227"/>
        <end position="248"/>
    </location>
</feature>
<proteinExistence type="predicted"/>
<reference evidence="2 3" key="1">
    <citation type="journal article" date="2021" name="Front. Microbiol.">
        <title>Aerobic Denitrification and Heterotrophic Sulfur Oxidation in the Genus Halomonas Revealed by Six Novel Species Characterizations and Genome-Based Analysis.</title>
        <authorList>
            <person name="Wang L."/>
            <person name="Shao Z."/>
        </authorList>
    </citation>
    <scope>NUCLEOTIDE SEQUENCE [LARGE SCALE GENOMIC DNA]</scope>
    <source>
        <strain evidence="2 3">MCCC 1A05748</strain>
    </source>
</reference>
<sequence>MTTISRGLASAPKSLMWGFVVGILVSLDVINIWYIGYSFKLNVLLFFLLGMLVLLKDYVVKLPRYFFLVAFFVVLSLTSAIHAKELLRGTLYVIYTFIVLYLSVVVVYTLSRKNPEKFFQGYIYSLVIQIFIAALLVLLGIHDRAQFLYYEPSYFALALTPLFAFLSLNIINGNILKVSTFIYVLSVFIFFFFSKSANGLLILFLSFFTVSFLIFFSSGFKGKRHVILSISAITFLGFFIAVPVLVYLRGYGGDDLLLTSLQKVIFSSDKLDFLVDRVGNRLNRILLAIDVFKDNIFVGVGPGNYVNYIENIEHELYDVPAWLNPYGRPAINMYIEVAAATGVLGLFAFLLILGSVVFGSVSGLRFSAEYLVIFAAIIVFLVAINFESSYLRLYFWAWVGMLFSLRRKVVKNKPTPDSVRSKERTELLLRHG</sequence>
<dbReference type="Proteomes" id="UP001320154">
    <property type="component" value="Unassembled WGS sequence"/>
</dbReference>
<comment type="caution">
    <text evidence="2">The sequence shown here is derived from an EMBL/GenBank/DDBJ whole genome shotgun (WGS) entry which is preliminary data.</text>
</comment>
<keyword evidence="3" id="KW-1185">Reference proteome</keyword>
<feature type="transmembrane region" description="Helical" evidence="1">
    <location>
        <begin position="178"/>
        <end position="194"/>
    </location>
</feature>
<name>A0ABS9AZT6_9GAMM</name>
<feature type="transmembrane region" description="Helical" evidence="1">
    <location>
        <begin position="41"/>
        <end position="58"/>
    </location>
</feature>
<organism evidence="2 3">
    <name type="scientific">Billgrantia desiderata</name>
    <dbReference type="NCBI Taxonomy" id="52021"/>
    <lineage>
        <taxon>Bacteria</taxon>
        <taxon>Pseudomonadati</taxon>
        <taxon>Pseudomonadota</taxon>
        <taxon>Gammaproteobacteria</taxon>
        <taxon>Oceanospirillales</taxon>
        <taxon>Halomonadaceae</taxon>
        <taxon>Billgrantia</taxon>
    </lineage>
</organism>
<dbReference type="PANTHER" id="PTHR37422">
    <property type="entry name" value="TEICHURONIC ACID BIOSYNTHESIS PROTEIN TUAE"/>
    <property type="match status" value="1"/>
</dbReference>
<feature type="transmembrane region" description="Helical" evidence="1">
    <location>
        <begin position="15"/>
        <end position="35"/>
    </location>
</feature>
<feature type="transmembrane region" description="Helical" evidence="1">
    <location>
        <begin position="370"/>
        <end position="387"/>
    </location>
</feature>
<keyword evidence="1" id="KW-0812">Transmembrane</keyword>
<feature type="transmembrane region" description="Helical" evidence="1">
    <location>
        <begin position="200"/>
        <end position="220"/>
    </location>
</feature>
<keyword evidence="1" id="KW-1133">Transmembrane helix</keyword>
<accession>A0ABS9AZT6</accession>